<evidence type="ECO:0000313" key="1">
    <source>
        <dbReference type="EMBL" id="EXB25089.1"/>
    </source>
</evidence>
<dbReference type="AlphaFoldDB" id="W9QC83"/>
<reference evidence="2" key="1">
    <citation type="submission" date="2013-01" db="EMBL/GenBank/DDBJ databases">
        <title>Draft Genome Sequence of a Mulberry Tree, Morus notabilis C.K. Schneid.</title>
        <authorList>
            <person name="He N."/>
            <person name="Zhao S."/>
        </authorList>
    </citation>
    <scope>NUCLEOTIDE SEQUENCE</scope>
</reference>
<keyword evidence="2" id="KW-1185">Reference proteome</keyword>
<sequence length="127" mass="14235">MGGEFLGNTAAAEIHHFNSEDLAGGDLRDRRDLRVPSVVEGKLLFPRLLVHVDWDDQSRTVLSHGSDQTKLGEFPIRRGFSVSMEMEMESISVQISFSDETFDSHERSSGTTKFSVDILSRVFMNVS</sequence>
<protein>
    <submittedName>
        <fullName evidence="1">Uncharacterized protein</fullName>
    </submittedName>
</protein>
<gene>
    <name evidence="1" type="ORF">L484_005913</name>
</gene>
<accession>W9QC83</accession>
<dbReference type="Proteomes" id="UP000030645">
    <property type="component" value="Unassembled WGS sequence"/>
</dbReference>
<name>W9QC83_9ROSA</name>
<evidence type="ECO:0000313" key="2">
    <source>
        <dbReference type="Proteomes" id="UP000030645"/>
    </source>
</evidence>
<proteinExistence type="predicted"/>
<organism evidence="1 2">
    <name type="scientific">Morus notabilis</name>
    <dbReference type="NCBI Taxonomy" id="981085"/>
    <lineage>
        <taxon>Eukaryota</taxon>
        <taxon>Viridiplantae</taxon>
        <taxon>Streptophyta</taxon>
        <taxon>Embryophyta</taxon>
        <taxon>Tracheophyta</taxon>
        <taxon>Spermatophyta</taxon>
        <taxon>Magnoliopsida</taxon>
        <taxon>eudicotyledons</taxon>
        <taxon>Gunneridae</taxon>
        <taxon>Pentapetalae</taxon>
        <taxon>rosids</taxon>
        <taxon>fabids</taxon>
        <taxon>Rosales</taxon>
        <taxon>Moraceae</taxon>
        <taxon>Moreae</taxon>
        <taxon>Morus</taxon>
    </lineage>
</organism>
<dbReference type="EMBL" id="KE343359">
    <property type="protein sequence ID" value="EXB25089.1"/>
    <property type="molecule type" value="Genomic_DNA"/>
</dbReference>